<name>A0A6L2MHW9_TANCI</name>
<sequence>FNIGSPSVSINTESVRADEEPMVVSTTEPATEPMNERVGTTTDLGGVLKEIILLFTLGVLRPALGRRSAKQGEASAIKDNTLMLSISDDDKGLEDCLELKDATACHLKISAITPPAWKGFFDNHLDVDLLDLHNRCYTRQSVMDNAMNKWSRELLEAKENKGNLDRLMLEIQKWLGYQVSLLALQSKVSSLEAKKANHKATKASLRQEIEEVKHDRKEVVYKVVPYSCIELLYKALLLKNPPTLQKPIPSRTQIHVPSSQLAAPSSAPASNPMSPPTNIVKPSPSLNE</sequence>
<evidence type="ECO:0000313" key="3">
    <source>
        <dbReference type="EMBL" id="GEU72897.1"/>
    </source>
</evidence>
<feature type="compositionally biased region" description="Polar residues" evidence="2">
    <location>
        <begin position="1"/>
        <end position="14"/>
    </location>
</feature>
<feature type="region of interest" description="Disordered" evidence="2">
    <location>
        <begin position="248"/>
        <end position="288"/>
    </location>
</feature>
<protein>
    <submittedName>
        <fullName evidence="3">Uncharacterized protein</fullName>
    </submittedName>
</protein>
<feature type="coiled-coil region" evidence="1">
    <location>
        <begin position="147"/>
        <end position="215"/>
    </location>
</feature>
<reference evidence="3" key="1">
    <citation type="journal article" date="2019" name="Sci. Rep.">
        <title>Draft genome of Tanacetum cinerariifolium, the natural source of mosquito coil.</title>
        <authorList>
            <person name="Yamashiro T."/>
            <person name="Shiraishi A."/>
            <person name="Satake H."/>
            <person name="Nakayama K."/>
        </authorList>
    </citation>
    <scope>NUCLEOTIDE SEQUENCE</scope>
</reference>
<accession>A0A6L2MHW9</accession>
<gene>
    <name evidence="3" type="ORF">Tci_044875</name>
</gene>
<feature type="non-terminal residue" evidence="3">
    <location>
        <position position="1"/>
    </location>
</feature>
<dbReference type="AlphaFoldDB" id="A0A6L2MHW9"/>
<evidence type="ECO:0000256" key="2">
    <source>
        <dbReference type="SAM" id="MobiDB-lite"/>
    </source>
</evidence>
<evidence type="ECO:0000256" key="1">
    <source>
        <dbReference type="SAM" id="Coils"/>
    </source>
</evidence>
<proteinExistence type="predicted"/>
<feature type="region of interest" description="Disordered" evidence="2">
    <location>
        <begin position="1"/>
        <end position="39"/>
    </location>
</feature>
<comment type="caution">
    <text evidence="3">The sequence shown here is derived from an EMBL/GenBank/DDBJ whole genome shotgun (WGS) entry which is preliminary data.</text>
</comment>
<feature type="compositionally biased region" description="Low complexity" evidence="2">
    <location>
        <begin position="257"/>
        <end position="272"/>
    </location>
</feature>
<keyword evidence="1" id="KW-0175">Coiled coil</keyword>
<dbReference type="EMBL" id="BKCJ010006584">
    <property type="protein sequence ID" value="GEU72897.1"/>
    <property type="molecule type" value="Genomic_DNA"/>
</dbReference>
<organism evidence="3">
    <name type="scientific">Tanacetum cinerariifolium</name>
    <name type="common">Dalmatian daisy</name>
    <name type="synonym">Chrysanthemum cinerariifolium</name>
    <dbReference type="NCBI Taxonomy" id="118510"/>
    <lineage>
        <taxon>Eukaryota</taxon>
        <taxon>Viridiplantae</taxon>
        <taxon>Streptophyta</taxon>
        <taxon>Embryophyta</taxon>
        <taxon>Tracheophyta</taxon>
        <taxon>Spermatophyta</taxon>
        <taxon>Magnoliopsida</taxon>
        <taxon>eudicotyledons</taxon>
        <taxon>Gunneridae</taxon>
        <taxon>Pentapetalae</taxon>
        <taxon>asterids</taxon>
        <taxon>campanulids</taxon>
        <taxon>Asterales</taxon>
        <taxon>Asteraceae</taxon>
        <taxon>Asteroideae</taxon>
        <taxon>Anthemideae</taxon>
        <taxon>Anthemidinae</taxon>
        <taxon>Tanacetum</taxon>
    </lineage>
</organism>